<evidence type="ECO:0000256" key="1">
    <source>
        <dbReference type="SAM" id="MobiDB-lite"/>
    </source>
</evidence>
<organism evidence="2 4">
    <name type="scientific">Puccinia graminis f. sp. tritici</name>
    <dbReference type="NCBI Taxonomy" id="56615"/>
    <lineage>
        <taxon>Eukaryota</taxon>
        <taxon>Fungi</taxon>
        <taxon>Dikarya</taxon>
        <taxon>Basidiomycota</taxon>
        <taxon>Pucciniomycotina</taxon>
        <taxon>Pucciniomycetes</taxon>
        <taxon>Pucciniales</taxon>
        <taxon>Pucciniaceae</taxon>
        <taxon>Puccinia</taxon>
    </lineage>
</organism>
<dbReference type="AlphaFoldDB" id="A0A5B0PMT6"/>
<reference evidence="4 5" key="1">
    <citation type="submission" date="2019-05" db="EMBL/GenBank/DDBJ databases">
        <title>Emergence of the Ug99 lineage of the wheat stem rust pathogen through somatic hybridization.</title>
        <authorList>
            <person name="Li F."/>
            <person name="Upadhyaya N.M."/>
            <person name="Sperschneider J."/>
            <person name="Matny O."/>
            <person name="Nguyen-Phuc H."/>
            <person name="Mago R."/>
            <person name="Raley C."/>
            <person name="Miller M.E."/>
            <person name="Silverstein K.A.T."/>
            <person name="Henningsen E."/>
            <person name="Hirsch C.D."/>
            <person name="Visser B."/>
            <person name="Pretorius Z.A."/>
            <person name="Steffenson B.J."/>
            <person name="Schwessinger B."/>
            <person name="Dodds P.N."/>
            <person name="Figueroa M."/>
        </authorList>
    </citation>
    <scope>NUCLEOTIDE SEQUENCE [LARGE SCALE GENOMIC DNA]</scope>
    <source>
        <strain evidence="2">21-0</strain>
        <strain evidence="3 5">Ug99</strain>
    </source>
</reference>
<evidence type="ECO:0000313" key="2">
    <source>
        <dbReference type="EMBL" id="KAA1101964.1"/>
    </source>
</evidence>
<feature type="compositionally biased region" description="Basic and acidic residues" evidence="1">
    <location>
        <begin position="252"/>
        <end position="267"/>
    </location>
</feature>
<gene>
    <name evidence="2" type="ORF">PGT21_034259</name>
    <name evidence="3" type="ORF">PGTUg99_023059</name>
</gene>
<evidence type="ECO:0000313" key="3">
    <source>
        <dbReference type="EMBL" id="KAA1133825.1"/>
    </source>
</evidence>
<protein>
    <submittedName>
        <fullName evidence="2">Uncharacterized protein</fullName>
    </submittedName>
</protein>
<proteinExistence type="predicted"/>
<dbReference type="EMBL" id="VDEP01000070">
    <property type="protein sequence ID" value="KAA1133825.1"/>
    <property type="molecule type" value="Genomic_DNA"/>
</dbReference>
<evidence type="ECO:0000313" key="5">
    <source>
        <dbReference type="Proteomes" id="UP000325313"/>
    </source>
</evidence>
<accession>A0A5B0PMT6</accession>
<sequence length="423" mass="48124">MMTNSQESAISGLIDSFSSLRNEDSSEQVRHYETLVTEELRRVHDAYRVLWDGIINRPDPLALFNQVEIRTELLDQLQSKRLPTLQRQVVSLSNALLGRSDLQAKPVSKLQLILKSLSKLDATLGKIKFAIACISPSVDPEVIRDDKDFKKLKAFTCSRLALRIYEVTGRICKLLETSRRFFEKSGHAFENEPRKKTKVLAIRDACSDSIDKAIKFMNKSELNHIQDGWQSSINTVDVSLESFLDFVNRSPHSIEESHSIPDQEPPRSGKTSGQDHPGLSRATISVISIMKLIRLFLAKLIKASEDKETFRMVTNLSSRELEICITMPNNLSEAIKSLVQGLSEDPGDDRLEGIMVINQAIHHLISTPRAVLFMVDYVFVHLFNPANQPSPKIYYKAWSYEWNQLHHLATRNFLEALRFLIPP</sequence>
<dbReference type="Proteomes" id="UP000324748">
    <property type="component" value="Unassembled WGS sequence"/>
</dbReference>
<evidence type="ECO:0000313" key="4">
    <source>
        <dbReference type="Proteomes" id="UP000324748"/>
    </source>
</evidence>
<dbReference type="EMBL" id="VSWC01000053">
    <property type="protein sequence ID" value="KAA1101964.1"/>
    <property type="molecule type" value="Genomic_DNA"/>
</dbReference>
<dbReference type="Proteomes" id="UP000325313">
    <property type="component" value="Unassembled WGS sequence"/>
</dbReference>
<dbReference type="PANTHER" id="PTHR33069">
    <property type="entry name" value="CHROMOSOME 7, WHOLE GENOME SHOTGUN SEQUENCE-RELATED"/>
    <property type="match status" value="1"/>
</dbReference>
<dbReference type="PANTHER" id="PTHR33069:SF3">
    <property type="entry name" value="DYNEIN HEAVY CHAIN TAIL DOMAIN-CONTAINING PROTEIN"/>
    <property type="match status" value="1"/>
</dbReference>
<comment type="caution">
    <text evidence="2">The sequence shown here is derived from an EMBL/GenBank/DDBJ whole genome shotgun (WGS) entry which is preliminary data.</text>
</comment>
<name>A0A5B0PMT6_PUCGR</name>
<keyword evidence="4" id="KW-1185">Reference proteome</keyword>
<feature type="region of interest" description="Disordered" evidence="1">
    <location>
        <begin position="252"/>
        <end position="278"/>
    </location>
</feature>
<dbReference type="OrthoDB" id="2498386at2759"/>